<evidence type="ECO:0000256" key="4">
    <source>
        <dbReference type="ARBA" id="ARBA00022692"/>
    </source>
</evidence>
<evidence type="ECO:0000313" key="9">
    <source>
        <dbReference type="EMBL" id="TLQ01092.1"/>
    </source>
</evidence>
<evidence type="ECO:0000256" key="5">
    <source>
        <dbReference type="ARBA" id="ARBA00022989"/>
    </source>
</evidence>
<reference evidence="9 10" key="1">
    <citation type="submission" date="2019-05" db="EMBL/GenBank/DDBJ databases">
        <title>Nesterenkonia sp. GY074 isolated from the Southern Atlantic Ocean.</title>
        <authorList>
            <person name="Zhang G."/>
        </authorList>
    </citation>
    <scope>NUCLEOTIDE SEQUENCE [LARGE SCALE GENOMIC DNA]</scope>
    <source>
        <strain evidence="9 10">GY074</strain>
    </source>
</reference>
<name>A0A5R9BLX4_9MICC</name>
<dbReference type="InterPro" id="IPR000515">
    <property type="entry name" value="MetI-like"/>
</dbReference>
<feature type="transmembrane region" description="Helical" evidence="7">
    <location>
        <begin position="164"/>
        <end position="184"/>
    </location>
</feature>
<keyword evidence="4 7" id="KW-0812">Transmembrane</keyword>
<dbReference type="EMBL" id="VAVZ01000002">
    <property type="protein sequence ID" value="TLQ01092.1"/>
    <property type="molecule type" value="Genomic_DNA"/>
</dbReference>
<keyword evidence="2 7" id="KW-0813">Transport</keyword>
<evidence type="ECO:0000256" key="2">
    <source>
        <dbReference type="ARBA" id="ARBA00022448"/>
    </source>
</evidence>
<dbReference type="PANTHER" id="PTHR30151:SF41">
    <property type="entry name" value="ABC TRANSPORTER PERMEASE PROTEIN"/>
    <property type="match status" value="1"/>
</dbReference>
<dbReference type="AlphaFoldDB" id="A0A5R9BLX4"/>
<organism evidence="9 10">
    <name type="scientific">Nesterenkonia salmonea</name>
    <dbReference type="NCBI Taxonomy" id="1804987"/>
    <lineage>
        <taxon>Bacteria</taxon>
        <taxon>Bacillati</taxon>
        <taxon>Actinomycetota</taxon>
        <taxon>Actinomycetes</taxon>
        <taxon>Micrococcales</taxon>
        <taxon>Micrococcaceae</taxon>
        <taxon>Nesterenkonia</taxon>
    </lineage>
</organism>
<feature type="transmembrane region" description="Helical" evidence="7">
    <location>
        <begin position="126"/>
        <end position="144"/>
    </location>
</feature>
<comment type="similarity">
    <text evidence="7">Belongs to the binding-protein-dependent transport system permease family.</text>
</comment>
<evidence type="ECO:0000256" key="1">
    <source>
        <dbReference type="ARBA" id="ARBA00004651"/>
    </source>
</evidence>
<protein>
    <submittedName>
        <fullName evidence="9">ABC transporter permease subunit</fullName>
    </submittedName>
</protein>
<keyword evidence="10" id="KW-1185">Reference proteome</keyword>
<dbReference type="Proteomes" id="UP000310458">
    <property type="component" value="Unassembled WGS sequence"/>
</dbReference>
<comment type="subcellular location">
    <subcellularLocation>
        <location evidence="1 7">Cell membrane</location>
        <topology evidence="1 7">Multi-pass membrane protein</topology>
    </subcellularLocation>
</comment>
<dbReference type="RefSeq" id="WP_138251717.1">
    <property type="nucleotide sequence ID" value="NZ_VAVZ01000002.1"/>
</dbReference>
<feature type="transmembrane region" description="Helical" evidence="7">
    <location>
        <begin position="86"/>
        <end position="119"/>
    </location>
</feature>
<dbReference type="GO" id="GO:0055085">
    <property type="term" value="P:transmembrane transport"/>
    <property type="evidence" value="ECO:0007669"/>
    <property type="project" value="InterPro"/>
</dbReference>
<dbReference type="Pfam" id="PF00528">
    <property type="entry name" value="BPD_transp_1"/>
    <property type="match status" value="1"/>
</dbReference>
<feature type="transmembrane region" description="Helical" evidence="7">
    <location>
        <begin position="19"/>
        <end position="37"/>
    </location>
</feature>
<accession>A0A5R9BLX4</accession>
<dbReference type="PROSITE" id="PS50928">
    <property type="entry name" value="ABC_TM1"/>
    <property type="match status" value="1"/>
</dbReference>
<sequence>MSAAPTTVKLKDRSGARRAWLGGAAGLLALLVLWEVYKFLGPSDGVMVFDTRILPRTSDLAMPHTWDMVTRMFEGETGAPNADPLWVAVVTAAAFSLGIAAAGWVVGVVVGFGLALIMLRWRLAEWGLLPWIVLSQTVPIIAFAPVVRNWGIQLDPPFFEWRDWMSVALIASWLAFFPIAVGVLKGLQSPETSHTELMRTYAVGWWTMLLRLRLPAAVPFLLAAMRLAAANAVIGAVVAEVSTGLRGGIGRLLIQWAGQASNDPAKAWGPVFGAVALGLVAAGSVALLGLTLRTYRRQEESS</sequence>
<dbReference type="InterPro" id="IPR035906">
    <property type="entry name" value="MetI-like_sf"/>
</dbReference>
<feature type="transmembrane region" description="Helical" evidence="7">
    <location>
        <begin position="216"/>
        <end position="239"/>
    </location>
</feature>
<evidence type="ECO:0000259" key="8">
    <source>
        <dbReference type="PROSITE" id="PS50928"/>
    </source>
</evidence>
<dbReference type="Gene3D" id="1.10.3720.10">
    <property type="entry name" value="MetI-like"/>
    <property type="match status" value="1"/>
</dbReference>
<comment type="caution">
    <text evidence="9">The sequence shown here is derived from an EMBL/GenBank/DDBJ whole genome shotgun (WGS) entry which is preliminary data.</text>
</comment>
<keyword evidence="5 7" id="KW-1133">Transmembrane helix</keyword>
<evidence type="ECO:0000256" key="3">
    <source>
        <dbReference type="ARBA" id="ARBA00022475"/>
    </source>
</evidence>
<proteinExistence type="inferred from homology"/>
<gene>
    <name evidence="9" type="ORF">FEF26_01245</name>
</gene>
<dbReference type="PANTHER" id="PTHR30151">
    <property type="entry name" value="ALKANE SULFONATE ABC TRANSPORTER-RELATED, MEMBRANE SUBUNIT"/>
    <property type="match status" value="1"/>
</dbReference>
<keyword evidence="6 7" id="KW-0472">Membrane</keyword>
<keyword evidence="3" id="KW-1003">Cell membrane</keyword>
<evidence type="ECO:0000256" key="7">
    <source>
        <dbReference type="RuleBase" id="RU363032"/>
    </source>
</evidence>
<feature type="domain" description="ABC transmembrane type-1" evidence="8">
    <location>
        <begin position="93"/>
        <end position="289"/>
    </location>
</feature>
<dbReference type="SUPFAM" id="SSF161098">
    <property type="entry name" value="MetI-like"/>
    <property type="match status" value="1"/>
</dbReference>
<evidence type="ECO:0000256" key="6">
    <source>
        <dbReference type="ARBA" id="ARBA00023136"/>
    </source>
</evidence>
<evidence type="ECO:0000313" key="10">
    <source>
        <dbReference type="Proteomes" id="UP000310458"/>
    </source>
</evidence>
<dbReference type="GO" id="GO:0005886">
    <property type="term" value="C:plasma membrane"/>
    <property type="evidence" value="ECO:0007669"/>
    <property type="project" value="UniProtKB-SubCell"/>
</dbReference>
<feature type="transmembrane region" description="Helical" evidence="7">
    <location>
        <begin position="271"/>
        <end position="292"/>
    </location>
</feature>
<dbReference type="OrthoDB" id="4926350at2"/>